<reference evidence="1 2" key="1">
    <citation type="submission" date="2020-08" db="EMBL/GenBank/DDBJ databases">
        <title>Sequencing the genomes of 1000 actinobacteria strains.</title>
        <authorList>
            <person name="Klenk H.-P."/>
        </authorList>
    </citation>
    <scope>NUCLEOTIDE SEQUENCE [LARGE SCALE GENOMIC DNA]</scope>
    <source>
        <strain evidence="1 2">DSM 23974</strain>
    </source>
</reference>
<dbReference type="Proteomes" id="UP000540191">
    <property type="component" value="Unassembled WGS sequence"/>
</dbReference>
<dbReference type="RefSeq" id="WP_281383459.1">
    <property type="nucleotide sequence ID" value="NZ_JACHNA010000001.1"/>
</dbReference>
<comment type="caution">
    <text evidence="1">The sequence shown here is derived from an EMBL/GenBank/DDBJ whole genome shotgun (WGS) entry which is preliminary data.</text>
</comment>
<protein>
    <submittedName>
        <fullName evidence="1">Uncharacterized protein</fullName>
    </submittedName>
</protein>
<keyword evidence="2" id="KW-1185">Reference proteome</keyword>
<sequence>MLNWLLRARRAKGDVNAVRRGPKAVGKRAGGRVAHKLVSRIFR</sequence>
<evidence type="ECO:0000313" key="2">
    <source>
        <dbReference type="Proteomes" id="UP000540191"/>
    </source>
</evidence>
<dbReference type="AlphaFoldDB" id="A0A7W7GP03"/>
<organism evidence="1 2">
    <name type="scientific">Micrococcus cohnii</name>
    <dbReference type="NCBI Taxonomy" id="993416"/>
    <lineage>
        <taxon>Bacteria</taxon>
        <taxon>Bacillati</taxon>
        <taxon>Actinomycetota</taxon>
        <taxon>Actinomycetes</taxon>
        <taxon>Micrococcales</taxon>
        <taxon>Micrococcaceae</taxon>
        <taxon>Micrococcus</taxon>
    </lineage>
</organism>
<accession>A0A7W7GP03</accession>
<gene>
    <name evidence="1" type="ORF">HDA30_001120</name>
</gene>
<evidence type="ECO:0000313" key="1">
    <source>
        <dbReference type="EMBL" id="MBB4735612.1"/>
    </source>
</evidence>
<name>A0A7W7GP03_9MICC</name>
<dbReference type="EMBL" id="JACHNA010000001">
    <property type="protein sequence ID" value="MBB4735612.1"/>
    <property type="molecule type" value="Genomic_DNA"/>
</dbReference>
<proteinExistence type="predicted"/>